<feature type="compositionally biased region" description="Basic and acidic residues" evidence="1">
    <location>
        <begin position="125"/>
        <end position="136"/>
    </location>
</feature>
<dbReference type="InterPro" id="IPR053151">
    <property type="entry name" value="RNase_H-like"/>
</dbReference>
<dbReference type="InterPro" id="IPR002156">
    <property type="entry name" value="RNaseH_domain"/>
</dbReference>
<dbReference type="PANTHER" id="PTHR47723">
    <property type="entry name" value="OS05G0353850 PROTEIN"/>
    <property type="match status" value="1"/>
</dbReference>
<feature type="domain" description="RNase H type-1" evidence="2">
    <location>
        <begin position="2"/>
        <end position="77"/>
    </location>
</feature>
<dbReference type="InterPro" id="IPR036397">
    <property type="entry name" value="RNaseH_sf"/>
</dbReference>
<dbReference type="EMBL" id="JACGWM010000390">
    <property type="protein sequence ID" value="KAL0305320.1"/>
    <property type="molecule type" value="Genomic_DNA"/>
</dbReference>
<reference evidence="3" key="2">
    <citation type="journal article" date="2024" name="Plant">
        <title>Genomic evolution and insights into agronomic trait innovations of Sesamum species.</title>
        <authorList>
            <person name="Miao H."/>
            <person name="Wang L."/>
            <person name="Qu L."/>
            <person name="Liu H."/>
            <person name="Sun Y."/>
            <person name="Le M."/>
            <person name="Wang Q."/>
            <person name="Wei S."/>
            <person name="Zheng Y."/>
            <person name="Lin W."/>
            <person name="Duan Y."/>
            <person name="Cao H."/>
            <person name="Xiong S."/>
            <person name="Wang X."/>
            <person name="Wei L."/>
            <person name="Li C."/>
            <person name="Ma Q."/>
            <person name="Ju M."/>
            <person name="Zhao R."/>
            <person name="Li G."/>
            <person name="Mu C."/>
            <person name="Tian Q."/>
            <person name="Mei H."/>
            <person name="Zhang T."/>
            <person name="Gao T."/>
            <person name="Zhang H."/>
        </authorList>
    </citation>
    <scope>NUCLEOTIDE SEQUENCE</scope>
    <source>
        <strain evidence="3">KEN8</strain>
    </source>
</reference>
<dbReference type="AlphaFoldDB" id="A0AAW2KHI7"/>
<protein>
    <recommendedName>
        <fullName evidence="2">RNase H type-1 domain-containing protein</fullName>
    </recommendedName>
</protein>
<dbReference type="InterPro" id="IPR012337">
    <property type="entry name" value="RNaseH-like_sf"/>
</dbReference>
<dbReference type="Pfam" id="PF13456">
    <property type="entry name" value="RVT_3"/>
    <property type="match status" value="1"/>
</dbReference>
<gene>
    <name evidence="3" type="ORF">Scaly_2988900</name>
</gene>
<reference evidence="3" key="1">
    <citation type="submission" date="2020-06" db="EMBL/GenBank/DDBJ databases">
        <authorList>
            <person name="Li T."/>
            <person name="Hu X."/>
            <person name="Zhang T."/>
            <person name="Song X."/>
            <person name="Zhang H."/>
            <person name="Dai N."/>
            <person name="Sheng W."/>
            <person name="Hou X."/>
            <person name="Wei L."/>
        </authorList>
    </citation>
    <scope>NUCLEOTIDE SEQUENCE</scope>
    <source>
        <strain evidence="3">KEN8</strain>
        <tissue evidence="3">Leaf</tissue>
    </source>
</reference>
<accession>A0AAW2KHI7</accession>
<dbReference type="Gene3D" id="3.30.420.10">
    <property type="entry name" value="Ribonuclease H-like superfamily/Ribonuclease H"/>
    <property type="match status" value="1"/>
</dbReference>
<dbReference type="InterPro" id="IPR044730">
    <property type="entry name" value="RNase_H-like_dom_plant"/>
</dbReference>
<name>A0AAW2KHI7_9LAMI</name>
<feature type="region of interest" description="Disordered" evidence="1">
    <location>
        <begin position="105"/>
        <end position="139"/>
    </location>
</feature>
<comment type="caution">
    <text evidence="3">The sequence shown here is derived from an EMBL/GenBank/DDBJ whole genome shotgun (WGS) entry which is preliminary data.</text>
</comment>
<organism evidence="3">
    <name type="scientific">Sesamum calycinum</name>
    <dbReference type="NCBI Taxonomy" id="2727403"/>
    <lineage>
        <taxon>Eukaryota</taxon>
        <taxon>Viridiplantae</taxon>
        <taxon>Streptophyta</taxon>
        <taxon>Embryophyta</taxon>
        <taxon>Tracheophyta</taxon>
        <taxon>Spermatophyta</taxon>
        <taxon>Magnoliopsida</taxon>
        <taxon>eudicotyledons</taxon>
        <taxon>Gunneridae</taxon>
        <taxon>Pentapetalae</taxon>
        <taxon>asterids</taxon>
        <taxon>lamiids</taxon>
        <taxon>Lamiales</taxon>
        <taxon>Pedaliaceae</taxon>
        <taxon>Sesamum</taxon>
    </lineage>
</organism>
<dbReference type="SUPFAM" id="SSF53098">
    <property type="entry name" value="Ribonuclease H-like"/>
    <property type="match status" value="1"/>
</dbReference>
<dbReference type="CDD" id="cd06222">
    <property type="entry name" value="RNase_H_like"/>
    <property type="match status" value="1"/>
</dbReference>
<evidence type="ECO:0000313" key="3">
    <source>
        <dbReference type="EMBL" id="KAL0305320.1"/>
    </source>
</evidence>
<evidence type="ECO:0000256" key="1">
    <source>
        <dbReference type="SAM" id="MobiDB-lite"/>
    </source>
</evidence>
<feature type="compositionally biased region" description="Basic residues" evidence="1">
    <location>
        <begin position="114"/>
        <end position="124"/>
    </location>
</feature>
<proteinExistence type="predicted"/>
<dbReference type="GO" id="GO:0004523">
    <property type="term" value="F:RNA-DNA hybrid ribonuclease activity"/>
    <property type="evidence" value="ECO:0007669"/>
    <property type="project" value="InterPro"/>
</dbReference>
<sequence length="283" mass="31612">MCELWGVYQGLLLAWDMVIRRVILEIDSHFKERSVGANGNSSLLASLLQLLDLYREVLIQHAYRESNFSADWLASFAASLPPILHDPPPGVLEWLYHDKVGLSYPNKDATNGPKRPKREKTVRRKPLDQLYHERKWGKQSSNSRNAARWDNYVIRTNKLKRLDVIEGYALRNEGVSVQNQITTLRRRLGITKSFSPSAVQDSDGLMVIMGSMEPNHRSGGVSDPLRVVTNPAVAAASAFVTGLLLRIEGAAHECTEKAGFFDIDSGSRNNPGLKPIELVPLSL</sequence>
<dbReference type="GO" id="GO:0003676">
    <property type="term" value="F:nucleic acid binding"/>
    <property type="evidence" value="ECO:0007669"/>
    <property type="project" value="InterPro"/>
</dbReference>
<dbReference type="PANTHER" id="PTHR47723:SF13">
    <property type="entry name" value="PUTATIVE-RELATED"/>
    <property type="match status" value="1"/>
</dbReference>
<evidence type="ECO:0000259" key="2">
    <source>
        <dbReference type="Pfam" id="PF13456"/>
    </source>
</evidence>